<feature type="compositionally biased region" description="Basic residues" evidence="6">
    <location>
        <begin position="390"/>
        <end position="403"/>
    </location>
</feature>
<comment type="caution">
    <text evidence="8">The sequence shown here is derived from an EMBL/GenBank/DDBJ whole genome shotgun (WGS) entry which is preliminary data.</text>
</comment>
<evidence type="ECO:0000256" key="1">
    <source>
        <dbReference type="ARBA" id="ARBA00004496"/>
    </source>
</evidence>
<dbReference type="InterPro" id="IPR026147">
    <property type="entry name" value="Rab3GAP1_conserved"/>
</dbReference>
<comment type="subcellular location">
    <subcellularLocation>
        <location evidence="1">Cytoplasm</location>
    </subcellularLocation>
</comment>
<dbReference type="GO" id="GO:0005737">
    <property type="term" value="C:cytoplasm"/>
    <property type="evidence" value="ECO:0007669"/>
    <property type="project" value="UniProtKB-SubCell"/>
</dbReference>
<name>A0AAV7X9F1_9NEOP</name>
<evidence type="ECO:0000256" key="2">
    <source>
        <dbReference type="ARBA" id="ARBA00008856"/>
    </source>
</evidence>
<evidence type="ECO:0000256" key="4">
    <source>
        <dbReference type="ARBA" id="ARBA00022468"/>
    </source>
</evidence>
<evidence type="ECO:0000256" key="6">
    <source>
        <dbReference type="SAM" id="MobiDB-lite"/>
    </source>
</evidence>
<dbReference type="PANTHER" id="PTHR21422:SF9">
    <property type="entry name" value="RAB3 GTPASE-ACTIVATING PROTEIN CATALYTIC SUBUNIT"/>
    <property type="match status" value="1"/>
</dbReference>
<protein>
    <recommendedName>
        <fullName evidence="3">Rab3 GTPase-activating protein catalytic subunit</fullName>
    </recommendedName>
</protein>
<evidence type="ECO:0000256" key="3">
    <source>
        <dbReference type="ARBA" id="ARBA00015817"/>
    </source>
</evidence>
<dbReference type="Pfam" id="PF13890">
    <property type="entry name" value="Rab3-GTPase_cat"/>
    <property type="match status" value="1"/>
</dbReference>
<dbReference type="InterPro" id="IPR045700">
    <property type="entry name" value="Rab3GAP1"/>
</dbReference>
<dbReference type="GO" id="GO:0005096">
    <property type="term" value="F:GTPase activator activity"/>
    <property type="evidence" value="ECO:0007669"/>
    <property type="project" value="UniProtKB-KW"/>
</dbReference>
<feature type="region of interest" description="Disordered" evidence="6">
    <location>
        <begin position="366"/>
        <end position="403"/>
    </location>
</feature>
<evidence type="ECO:0000259" key="7">
    <source>
        <dbReference type="Pfam" id="PF13890"/>
    </source>
</evidence>
<dbReference type="PANTHER" id="PTHR21422">
    <property type="entry name" value="RAB3 GTPASE-ACTIVATING PROTEIN CATALYTIC SUBUNIT"/>
    <property type="match status" value="1"/>
</dbReference>
<reference evidence="8" key="1">
    <citation type="submission" date="2022-12" db="EMBL/GenBank/DDBJ databases">
        <title>Chromosome-level genome assembly of the bean flower thrips Megalurothrips usitatus.</title>
        <authorList>
            <person name="Ma L."/>
            <person name="Liu Q."/>
            <person name="Li H."/>
            <person name="Cai W."/>
        </authorList>
    </citation>
    <scope>NUCLEOTIDE SEQUENCE</scope>
    <source>
        <strain evidence="8">Cailab_2022a</strain>
    </source>
</reference>
<evidence type="ECO:0000313" key="8">
    <source>
        <dbReference type="EMBL" id="KAJ1520266.1"/>
    </source>
</evidence>
<feature type="domain" description="Rab3GAP catalytic subunit conserved" evidence="7">
    <location>
        <begin position="2"/>
        <end position="142"/>
    </location>
</feature>
<proteinExistence type="inferred from homology"/>
<dbReference type="Proteomes" id="UP001075354">
    <property type="component" value="Chromosome 15"/>
</dbReference>
<sequence>MPEGRKCKHKTLRLLQTGEPLYLPVTQDPTSPAAAGSESHLAQAHKYSCSVTLSDMESFKAANPSGTLEDFVRWYSPRDWIEDADGALDQWGQPAGRLSARMLLQENTWVELWAVAQPVPAARQRRLFDETRSAESVLSWLEALPARALALALLPALADACAARVLLEVQNGVLESDWARGGGVGHVQRRVPDGAPFPRLPTLATAQRLVRQAVNATREPAQSLKTYQVRRCTAEAAAEADADADPSTAVSVCPAAVGVRGRGPGAPDLHGALAQLQAVPGPGGGRPPGAAHRRGQGDGGLPGRAARPRRGAGARRAAWPHRQEHPEHVLRRAGGESYCLSLVSVARGGRTVMTRFFAFLRRWRTATRRALPPPPPPGPPGPRSRGEAPRRRRPSRPPTSRRW</sequence>
<dbReference type="AlphaFoldDB" id="A0AAV7X9F1"/>
<keyword evidence="5" id="KW-0963">Cytoplasm</keyword>
<keyword evidence="4" id="KW-0343">GTPase activation</keyword>
<accession>A0AAV7X9F1</accession>
<feature type="compositionally biased region" description="Pro residues" evidence="6">
    <location>
        <begin position="371"/>
        <end position="382"/>
    </location>
</feature>
<keyword evidence="9" id="KW-1185">Reference proteome</keyword>
<organism evidence="8 9">
    <name type="scientific">Megalurothrips usitatus</name>
    <name type="common">bean blossom thrips</name>
    <dbReference type="NCBI Taxonomy" id="439358"/>
    <lineage>
        <taxon>Eukaryota</taxon>
        <taxon>Metazoa</taxon>
        <taxon>Ecdysozoa</taxon>
        <taxon>Arthropoda</taxon>
        <taxon>Hexapoda</taxon>
        <taxon>Insecta</taxon>
        <taxon>Pterygota</taxon>
        <taxon>Neoptera</taxon>
        <taxon>Paraneoptera</taxon>
        <taxon>Thysanoptera</taxon>
        <taxon>Terebrantia</taxon>
        <taxon>Thripoidea</taxon>
        <taxon>Thripidae</taxon>
        <taxon>Megalurothrips</taxon>
    </lineage>
</organism>
<feature type="region of interest" description="Disordered" evidence="6">
    <location>
        <begin position="280"/>
        <end position="323"/>
    </location>
</feature>
<evidence type="ECO:0000256" key="5">
    <source>
        <dbReference type="ARBA" id="ARBA00022490"/>
    </source>
</evidence>
<gene>
    <name evidence="8" type="ORF">ONE63_004470</name>
</gene>
<dbReference type="EMBL" id="JAPTSV010000015">
    <property type="protein sequence ID" value="KAJ1520266.1"/>
    <property type="molecule type" value="Genomic_DNA"/>
</dbReference>
<comment type="similarity">
    <text evidence="2">Belongs to the Rab3-GAP catalytic subunit family.</text>
</comment>
<evidence type="ECO:0000313" key="9">
    <source>
        <dbReference type="Proteomes" id="UP001075354"/>
    </source>
</evidence>